<dbReference type="GO" id="GO:0016722">
    <property type="term" value="F:oxidoreductase activity, acting on metal ions"/>
    <property type="evidence" value="ECO:0007669"/>
    <property type="project" value="InterPro"/>
</dbReference>
<dbReference type="GO" id="GO:0008199">
    <property type="term" value="F:ferric iron binding"/>
    <property type="evidence" value="ECO:0007669"/>
    <property type="project" value="InterPro"/>
</dbReference>
<keyword evidence="6" id="KW-1185">Reference proteome</keyword>
<dbReference type="Proteomes" id="UP000245474">
    <property type="component" value="Unassembled WGS sequence"/>
</dbReference>
<dbReference type="RefSeq" id="WP_109676209.1">
    <property type="nucleotide sequence ID" value="NZ_CP086615.1"/>
</dbReference>
<dbReference type="EMBL" id="QFFI01000004">
    <property type="protein sequence ID" value="PWG64821.1"/>
    <property type="molecule type" value="Genomic_DNA"/>
</dbReference>
<evidence type="ECO:0000313" key="6">
    <source>
        <dbReference type="Proteomes" id="UP000245474"/>
    </source>
</evidence>
<dbReference type="PROSITE" id="PS00818">
    <property type="entry name" value="DPS_1"/>
    <property type="match status" value="1"/>
</dbReference>
<dbReference type="CDD" id="cd01043">
    <property type="entry name" value="DPS"/>
    <property type="match status" value="1"/>
</dbReference>
<protein>
    <submittedName>
        <fullName evidence="5">DNA starvation/stationary phase protection protein</fullName>
    </submittedName>
</protein>
<dbReference type="OrthoDB" id="9797687at2"/>
<feature type="coiled-coil region" evidence="3">
    <location>
        <begin position="96"/>
        <end position="123"/>
    </location>
</feature>
<comment type="caution">
    <text evidence="5">The sequence shown here is derived from an EMBL/GenBank/DDBJ whole genome shotgun (WGS) entry which is preliminary data.</text>
</comment>
<dbReference type="InterPro" id="IPR023188">
    <property type="entry name" value="DPS_DNA-bd_CS"/>
</dbReference>
<dbReference type="InterPro" id="IPR002177">
    <property type="entry name" value="DPS_DNA-bd"/>
</dbReference>
<feature type="domain" description="Ferritin/DPS" evidence="4">
    <location>
        <begin position="14"/>
        <end position="152"/>
    </location>
</feature>
<accession>A0A2U2N6M0</accession>
<evidence type="ECO:0000256" key="1">
    <source>
        <dbReference type="ARBA" id="ARBA00009497"/>
    </source>
</evidence>
<dbReference type="Pfam" id="PF00210">
    <property type="entry name" value="Ferritin"/>
    <property type="match status" value="1"/>
</dbReference>
<keyword evidence="3" id="KW-0175">Coiled coil</keyword>
<dbReference type="PANTHER" id="PTHR42932">
    <property type="entry name" value="GENERAL STRESS PROTEIN 20U"/>
    <property type="match status" value="1"/>
</dbReference>
<dbReference type="InterPro" id="IPR008331">
    <property type="entry name" value="Ferritin_DPS_dom"/>
</dbReference>
<dbReference type="PANTHER" id="PTHR42932:SF3">
    <property type="entry name" value="DNA PROTECTION DURING STARVATION PROTEIN"/>
    <property type="match status" value="1"/>
</dbReference>
<dbReference type="InterPro" id="IPR009078">
    <property type="entry name" value="Ferritin-like_SF"/>
</dbReference>
<evidence type="ECO:0000256" key="3">
    <source>
        <dbReference type="SAM" id="Coils"/>
    </source>
</evidence>
<evidence type="ECO:0000313" key="5">
    <source>
        <dbReference type="EMBL" id="PWG64821.1"/>
    </source>
</evidence>
<organism evidence="5 6">
    <name type="scientific">Sediminicurvatus halobius</name>
    <dbReference type="NCBI Taxonomy" id="2182432"/>
    <lineage>
        <taxon>Bacteria</taxon>
        <taxon>Pseudomonadati</taxon>
        <taxon>Pseudomonadota</taxon>
        <taxon>Gammaproteobacteria</taxon>
        <taxon>Chromatiales</taxon>
        <taxon>Ectothiorhodospiraceae</taxon>
        <taxon>Sediminicurvatus</taxon>
    </lineage>
</organism>
<dbReference type="Gene3D" id="1.20.1260.10">
    <property type="match status" value="1"/>
</dbReference>
<dbReference type="PIRSF" id="PIRSF005900">
    <property type="entry name" value="Dps"/>
    <property type="match status" value="1"/>
</dbReference>
<comment type="similarity">
    <text evidence="1 2">Belongs to the Dps family.</text>
</comment>
<evidence type="ECO:0000259" key="4">
    <source>
        <dbReference type="Pfam" id="PF00210"/>
    </source>
</evidence>
<dbReference type="InterPro" id="IPR012347">
    <property type="entry name" value="Ferritin-like"/>
</dbReference>
<dbReference type="PROSITE" id="PS00819">
    <property type="entry name" value="DPS_2"/>
    <property type="match status" value="1"/>
</dbReference>
<proteinExistence type="inferred from homology"/>
<evidence type="ECO:0000256" key="2">
    <source>
        <dbReference type="RuleBase" id="RU003875"/>
    </source>
</evidence>
<sequence>MAKQNTTREAVAGKLARALADSYALYMKTHGFHWNVVGPDFQPLHEEFEKQYRELWEAVDEIAERIRALGVFAPGSFADLLELTSISEERGVPVPEEMLRQLVADHEKTLASLREARKTAEAAGDDATVNLMDDRLTVHEKTAWMLRSLLERPAGDGHVAKSVRDQLQAGGGNRPRRAVG</sequence>
<dbReference type="SUPFAM" id="SSF47240">
    <property type="entry name" value="Ferritin-like"/>
    <property type="match status" value="1"/>
</dbReference>
<reference evidence="5 6" key="1">
    <citation type="submission" date="2018-05" db="EMBL/GenBank/DDBJ databases">
        <title>Spiribacter halobius sp. nov., a moderately halophilic bacterium isolated from marine solar saltern.</title>
        <authorList>
            <person name="Zheng W.-S."/>
            <person name="Lu D.-C."/>
            <person name="Du Z.-J."/>
        </authorList>
    </citation>
    <scope>NUCLEOTIDE SEQUENCE [LARGE SCALE GENOMIC DNA]</scope>
    <source>
        <strain evidence="5 6">E85</strain>
    </source>
</reference>
<name>A0A2U2N6M0_9GAMM</name>
<dbReference type="PRINTS" id="PR01346">
    <property type="entry name" value="HELNAPAPROT"/>
</dbReference>
<dbReference type="AlphaFoldDB" id="A0A2U2N6M0"/>
<gene>
    <name evidence="5" type="ORF">DEM34_03195</name>
</gene>